<organism evidence="1 2">
    <name type="scientific">Pseudocercospora eumusae</name>
    <dbReference type="NCBI Taxonomy" id="321146"/>
    <lineage>
        <taxon>Eukaryota</taxon>
        <taxon>Fungi</taxon>
        <taxon>Dikarya</taxon>
        <taxon>Ascomycota</taxon>
        <taxon>Pezizomycotina</taxon>
        <taxon>Dothideomycetes</taxon>
        <taxon>Dothideomycetidae</taxon>
        <taxon>Mycosphaerellales</taxon>
        <taxon>Mycosphaerellaceae</taxon>
        <taxon>Pseudocercospora</taxon>
    </lineage>
</organism>
<proteinExistence type="predicted"/>
<dbReference type="AlphaFoldDB" id="A0A139H5M8"/>
<evidence type="ECO:0000313" key="1">
    <source>
        <dbReference type="EMBL" id="KXS97780.1"/>
    </source>
</evidence>
<gene>
    <name evidence="1" type="ORF">AC578_4351</name>
</gene>
<name>A0A139H5M8_9PEZI</name>
<reference evidence="1 2" key="1">
    <citation type="submission" date="2015-07" db="EMBL/GenBank/DDBJ databases">
        <title>Comparative genomics of the Sigatoka disease complex on banana suggests a link between parallel evolutionary changes in Pseudocercospora fijiensis and Pseudocercospora eumusae and increased virulence on the banana host.</title>
        <authorList>
            <person name="Chang T.-C."/>
            <person name="Salvucci A."/>
            <person name="Crous P.W."/>
            <person name="Stergiopoulos I."/>
        </authorList>
    </citation>
    <scope>NUCLEOTIDE SEQUENCE [LARGE SCALE GENOMIC DNA]</scope>
    <source>
        <strain evidence="1 2">CBS 114824</strain>
    </source>
</reference>
<sequence length="422" mass="47172">MRYPASTIACFLKKPRPSQEHDLAFSLWTIESRFFANLDTALSRRWHAAGGLRGSSQPSDLPIVTEDILAPCLASLDRLQERGGSDEMDALRRSHFAMRITMNVIEGISSKSKNDSLLMHFSGAKVYDFFLWTQKRLYEEDYDDAPLFTNCFEIWLEESDVGSAWASKLAREEGAEYPRLREAGEALTLSVVMLNAGVYWRSLMQVLWEVNPLSQPLIEYLLRGSNGRHGASRSVAPELHRKRGKFGALVAERGLRTLFSNQRDTAPSTSLLTSYSVPKDSERKRCPYSSHNVEQCPPPPGCIQTHGLTTLEAARLQSMPLDTTQLAPCFSTPHRAPCVDTARGSPAKVGSEKKAKMCSSANITSHRSPNFHRADLSSWQSIRYVRTRDLVAEERYWASHGDFGRRKIVGGKAVLHLSPAGV</sequence>
<protein>
    <submittedName>
        <fullName evidence="1">Uncharacterized protein</fullName>
    </submittedName>
</protein>
<dbReference type="EMBL" id="LFZN01000133">
    <property type="protein sequence ID" value="KXS97780.1"/>
    <property type="molecule type" value="Genomic_DNA"/>
</dbReference>
<accession>A0A139H5M8</accession>
<dbReference type="Proteomes" id="UP000070133">
    <property type="component" value="Unassembled WGS sequence"/>
</dbReference>
<keyword evidence="2" id="KW-1185">Reference proteome</keyword>
<evidence type="ECO:0000313" key="2">
    <source>
        <dbReference type="Proteomes" id="UP000070133"/>
    </source>
</evidence>
<comment type="caution">
    <text evidence="1">The sequence shown here is derived from an EMBL/GenBank/DDBJ whole genome shotgun (WGS) entry which is preliminary data.</text>
</comment>